<dbReference type="OrthoDB" id="6712293at2"/>
<dbReference type="KEGG" id="mbah:HYN46_00055"/>
<name>A0A345PAR9_9GAMM</name>
<keyword evidence="3" id="KW-1185">Reference proteome</keyword>
<dbReference type="RefSeq" id="WP_114897544.1">
    <property type="nucleotide sequence ID" value="NZ_CP031222.1"/>
</dbReference>
<dbReference type="AlphaFoldDB" id="A0A345PAR9"/>
<dbReference type="EMBL" id="CP031222">
    <property type="protein sequence ID" value="AXI01432.1"/>
    <property type="molecule type" value="Genomic_DNA"/>
</dbReference>
<evidence type="ECO:0000313" key="2">
    <source>
        <dbReference type="EMBL" id="AXI04378.1"/>
    </source>
</evidence>
<proteinExistence type="predicted"/>
<evidence type="ECO:0000313" key="1">
    <source>
        <dbReference type="EMBL" id="AXI01432.1"/>
    </source>
</evidence>
<dbReference type="Proteomes" id="UP000253940">
    <property type="component" value="Chromosome"/>
</dbReference>
<dbReference type="EMBL" id="CP031222">
    <property type="protein sequence ID" value="AXI04378.1"/>
    <property type="molecule type" value="Genomic_DNA"/>
</dbReference>
<organism evidence="2 3">
    <name type="scientific">Aquirhabdus parva</name>
    <dbReference type="NCBI Taxonomy" id="2283318"/>
    <lineage>
        <taxon>Bacteria</taxon>
        <taxon>Pseudomonadati</taxon>
        <taxon>Pseudomonadota</taxon>
        <taxon>Gammaproteobacteria</taxon>
        <taxon>Moraxellales</taxon>
        <taxon>Moraxellaceae</taxon>
        <taxon>Aquirhabdus</taxon>
    </lineage>
</organism>
<sequence>MATTNAGIILGLQTPNYDFGKSIAQGMELGNQVTAANQKSALNMLMSNPAVYDPTTGRIDMKAAVPLAQQTGYAGTLLPLLAQNNAALQKGQFEAQKAADEHNQSVANIQNLGYTGEGLKIGNSAKKNAIVTDALTGLKAYGDQVTPDHVLNALTPLLLDKTIDKDTFDGYMNGALANKGNLSAYINSQGLQGAGAKEAMTLTSPKTNITNTGGSSLFTATNPLTGKTTVTGQVNNTPSPDTILSSATTQRGQDMTAQTAANSLENALGKSDQIGSPQWVKTENSRLSQLDNLLKSAEDILPNATHSGFGQGVDYLGRLVGKSTDGDIATGQLQTIAGQITSMMPRMQGPQSDKDVALYQQMAGDLANPSLPIARRQAALQTIRDLNSKYADNNANFGIVNPFKPQPTQNMYNVQQTGQGMVINGRRYSGAEIDAYAGKHNMTRDQAIEKINQISNAVQ</sequence>
<reference evidence="2 3" key="1">
    <citation type="submission" date="2018-07" db="EMBL/GenBank/DDBJ databases">
        <title>Genome sequencing of Moraxellaceae gen. HYN0046.</title>
        <authorList>
            <person name="Kim M."/>
            <person name="Yi H."/>
        </authorList>
    </citation>
    <scope>NUCLEOTIDE SEQUENCE [LARGE SCALE GENOMIC DNA]</scope>
    <source>
        <strain evidence="2 3">HYN0046</strain>
    </source>
</reference>
<protein>
    <submittedName>
        <fullName evidence="2">Uncharacterized protein</fullName>
    </submittedName>
</protein>
<gene>
    <name evidence="1" type="ORF">HYN46_00055</name>
    <name evidence="2" type="ORF">HYN46_16970</name>
</gene>
<evidence type="ECO:0000313" key="3">
    <source>
        <dbReference type="Proteomes" id="UP000253940"/>
    </source>
</evidence>
<dbReference type="KEGG" id="mbah:HYN46_16970"/>
<accession>A0A345PAR9</accession>